<comment type="function">
    <text evidence="1">Required for the transposition of the insertion element.</text>
</comment>
<reference evidence="6 7" key="1">
    <citation type="submission" date="2018-09" db="EMBL/GenBank/DDBJ databases">
        <title>Genome sequence of Veillonella atypica isolated from periodontal Korean patients.</title>
        <authorList>
            <person name="Lee J.-H."/>
            <person name="Moon J.-H."/>
            <person name="Shin S.-Y."/>
        </authorList>
    </citation>
    <scope>NUCLEOTIDE SEQUENCE [LARGE SCALE GENOMIC DNA]</scope>
    <source>
        <strain evidence="6 7">KHUD_V1</strain>
    </source>
</reference>
<proteinExistence type="inferred from homology"/>
<keyword evidence="3" id="KW-0815">Transposition</keyword>
<keyword evidence="5" id="KW-0233">DNA recombination</keyword>
<dbReference type="GO" id="GO:0004803">
    <property type="term" value="F:transposase activity"/>
    <property type="evidence" value="ECO:0007669"/>
    <property type="project" value="InterPro"/>
</dbReference>
<protein>
    <submittedName>
        <fullName evidence="6">Uncharacterized protein</fullName>
    </submittedName>
</protein>
<dbReference type="GO" id="GO:0006313">
    <property type="term" value="P:DNA transposition"/>
    <property type="evidence" value="ECO:0007669"/>
    <property type="project" value="InterPro"/>
</dbReference>
<dbReference type="InterPro" id="IPR001207">
    <property type="entry name" value="Transposase_mutator"/>
</dbReference>
<evidence type="ECO:0000256" key="2">
    <source>
        <dbReference type="ARBA" id="ARBA00010961"/>
    </source>
</evidence>
<dbReference type="EMBL" id="QXZZ01000030">
    <property type="protein sequence ID" value="RJY50325.1"/>
    <property type="molecule type" value="Genomic_DNA"/>
</dbReference>
<accession>A0A3A6W6Q5</accession>
<evidence type="ECO:0000256" key="4">
    <source>
        <dbReference type="ARBA" id="ARBA00023125"/>
    </source>
</evidence>
<evidence type="ECO:0000313" key="6">
    <source>
        <dbReference type="EMBL" id="RJY50325.1"/>
    </source>
</evidence>
<name>A0A3A6W6Q5_9FIRM</name>
<dbReference type="Pfam" id="PF00872">
    <property type="entry name" value="Transposase_mut"/>
    <property type="match status" value="1"/>
</dbReference>
<comment type="similarity">
    <text evidence="2">Belongs to the transposase mutator family.</text>
</comment>
<evidence type="ECO:0000313" key="7">
    <source>
        <dbReference type="Proteomes" id="UP000277803"/>
    </source>
</evidence>
<evidence type="ECO:0000256" key="5">
    <source>
        <dbReference type="ARBA" id="ARBA00023172"/>
    </source>
</evidence>
<dbReference type="AlphaFoldDB" id="A0A3A6W6Q5"/>
<evidence type="ECO:0000256" key="3">
    <source>
        <dbReference type="ARBA" id="ARBA00022578"/>
    </source>
</evidence>
<dbReference type="Proteomes" id="UP000277803">
    <property type="component" value="Unassembled WGS sequence"/>
</dbReference>
<gene>
    <name evidence="6" type="ORF">D2965_06395</name>
</gene>
<keyword evidence="4" id="KW-0238">DNA-binding</keyword>
<sequence length="52" mass="6078">MLNTLLLAELTEFLFYNKYDVSGYNTGNSRNGYYERSLHTIFGNITIQIPRD</sequence>
<organism evidence="6 7">
    <name type="scientific">Veillonella atypica</name>
    <dbReference type="NCBI Taxonomy" id="39777"/>
    <lineage>
        <taxon>Bacteria</taxon>
        <taxon>Bacillati</taxon>
        <taxon>Bacillota</taxon>
        <taxon>Negativicutes</taxon>
        <taxon>Veillonellales</taxon>
        <taxon>Veillonellaceae</taxon>
        <taxon>Veillonella</taxon>
    </lineage>
</organism>
<dbReference type="GO" id="GO:0003677">
    <property type="term" value="F:DNA binding"/>
    <property type="evidence" value="ECO:0007669"/>
    <property type="project" value="UniProtKB-KW"/>
</dbReference>
<evidence type="ECO:0000256" key="1">
    <source>
        <dbReference type="ARBA" id="ARBA00002190"/>
    </source>
</evidence>
<comment type="caution">
    <text evidence="6">The sequence shown here is derived from an EMBL/GenBank/DDBJ whole genome shotgun (WGS) entry which is preliminary data.</text>
</comment>